<name>A0A0R3DYC7_9BRAD</name>
<accession>A0A0R3DYC7</accession>
<evidence type="ECO:0000313" key="3">
    <source>
        <dbReference type="Proteomes" id="UP000051936"/>
    </source>
</evidence>
<evidence type="ECO:0000256" key="1">
    <source>
        <dbReference type="SAM" id="MobiDB-lite"/>
    </source>
</evidence>
<dbReference type="EMBL" id="LJYG01000045">
    <property type="protein sequence ID" value="KRQ14951.1"/>
    <property type="molecule type" value="Genomic_DNA"/>
</dbReference>
<gene>
    <name evidence="2" type="ORF">AOQ71_11085</name>
</gene>
<keyword evidence="3" id="KW-1185">Reference proteome</keyword>
<organism evidence="2 3">
    <name type="scientific">Bradyrhizobium manausense</name>
    <dbReference type="NCBI Taxonomy" id="989370"/>
    <lineage>
        <taxon>Bacteria</taxon>
        <taxon>Pseudomonadati</taxon>
        <taxon>Pseudomonadota</taxon>
        <taxon>Alphaproteobacteria</taxon>
        <taxon>Hyphomicrobiales</taxon>
        <taxon>Nitrobacteraceae</taxon>
        <taxon>Bradyrhizobium</taxon>
    </lineage>
</organism>
<protein>
    <submittedName>
        <fullName evidence="2">Uncharacterized protein</fullName>
    </submittedName>
</protein>
<dbReference type="STRING" id="989370.AOQ71_11085"/>
<sequence>MVTFPDFAVLNIETDGTMTLNDVNGNPLDVTTGAPLSGSSDDPPTPPPTTVEELSEVLEGVSAIRDLAAAKGILRAFGVAAVVDKQYGALFELASAFGEALKGELSPTSWFIQPVKMLLAVIKALQTEERGAAMRSWCYTVAYDAMAMGVPPEPNFSGSLQGADQDALDKQWWDDARKQAQDQLADGQGGIALRNRVTLLIAKCSGDPATAVTELWAAACKQSGDDGNAGLLAAYPNLSWPQPTGA</sequence>
<evidence type="ECO:0000313" key="2">
    <source>
        <dbReference type="EMBL" id="KRQ14951.1"/>
    </source>
</evidence>
<proteinExistence type="predicted"/>
<dbReference type="Proteomes" id="UP000051936">
    <property type="component" value="Unassembled WGS sequence"/>
</dbReference>
<reference evidence="2 3" key="1">
    <citation type="submission" date="2015-09" db="EMBL/GenBank/DDBJ databases">
        <title>Draft Genome Sequence of Bradyrhizobium manausense Strain BR 3351T, a Novel Symbiotic Nitrogen-Fixing Alphaproteobacterium Isolated from Brazilian Amazon Rain Forest.</title>
        <authorList>
            <person name="De Araujo J.L."/>
            <person name="Zilli J.E."/>
        </authorList>
    </citation>
    <scope>NUCLEOTIDE SEQUENCE [LARGE SCALE GENOMIC DNA]</scope>
    <source>
        <strain evidence="2 3">BR3351</strain>
    </source>
</reference>
<feature type="region of interest" description="Disordered" evidence="1">
    <location>
        <begin position="21"/>
        <end position="50"/>
    </location>
</feature>
<dbReference type="AlphaFoldDB" id="A0A0R3DYC7"/>
<comment type="caution">
    <text evidence="2">The sequence shown here is derived from an EMBL/GenBank/DDBJ whole genome shotgun (WGS) entry which is preliminary data.</text>
</comment>